<protein>
    <submittedName>
        <fullName evidence="7">ABC-2 type transporter</fullName>
    </submittedName>
</protein>
<evidence type="ECO:0000259" key="6">
    <source>
        <dbReference type="PROSITE" id="PS51012"/>
    </source>
</evidence>
<evidence type="ECO:0000313" key="8">
    <source>
        <dbReference type="Proteomes" id="UP000053961"/>
    </source>
</evidence>
<feature type="transmembrane region" description="Helical" evidence="5">
    <location>
        <begin position="138"/>
        <end position="162"/>
    </location>
</feature>
<keyword evidence="3 5" id="KW-1133">Transmembrane helix</keyword>
<dbReference type="InterPro" id="IPR013525">
    <property type="entry name" value="ABC2_TM"/>
</dbReference>
<sequence>MARVNVYAIYSLWLREMIRFFRLKSRVFGSLAPPFFFLAFLGFGFRSAAMPAIPEGVDYISFLAPGIIGMTLLFSSTFGGLSMLWDREFGFLREIMVAPVSRLSIVIGRTAGGVTTAVMQGLFILVPGVAMGLEISGIGGFLLSLIFMVLIATTFNSLGLAFASRMKDMSGFSLIMNFMVFPLFLLSGALFPISNLPAWLRTLSYIDPLTYGVDGLRGSLVGVSTFPLALDLAILAACSAGALGLGAYLFEISDVE</sequence>
<dbReference type="Pfam" id="PF01061">
    <property type="entry name" value="ABC2_membrane"/>
    <property type="match status" value="1"/>
</dbReference>
<feature type="transmembrane region" description="Helical" evidence="5">
    <location>
        <begin position="174"/>
        <end position="193"/>
    </location>
</feature>
<organism evidence="7 8">
    <name type="scientific">Methanothrix harundinacea</name>
    <dbReference type="NCBI Taxonomy" id="301375"/>
    <lineage>
        <taxon>Archaea</taxon>
        <taxon>Methanobacteriati</taxon>
        <taxon>Methanobacteriota</taxon>
        <taxon>Stenosarchaea group</taxon>
        <taxon>Methanomicrobia</taxon>
        <taxon>Methanotrichales</taxon>
        <taxon>Methanotrichaceae</taxon>
        <taxon>Methanothrix</taxon>
    </lineage>
</organism>
<dbReference type="EMBL" id="LGHB01000001">
    <property type="protein sequence ID" value="KUK97688.1"/>
    <property type="molecule type" value="Genomic_DNA"/>
</dbReference>
<dbReference type="PANTHER" id="PTHR43229">
    <property type="entry name" value="NODULATION PROTEIN J"/>
    <property type="match status" value="1"/>
</dbReference>
<comment type="caution">
    <text evidence="7">The sequence shown here is derived from an EMBL/GenBank/DDBJ whole genome shotgun (WGS) entry which is preliminary data.</text>
</comment>
<feature type="transmembrane region" description="Helical" evidence="5">
    <location>
        <begin position="228"/>
        <end position="250"/>
    </location>
</feature>
<dbReference type="Proteomes" id="UP000053961">
    <property type="component" value="Unassembled WGS sequence"/>
</dbReference>
<evidence type="ECO:0000256" key="5">
    <source>
        <dbReference type="SAM" id="Phobius"/>
    </source>
</evidence>
<dbReference type="GO" id="GO:0043190">
    <property type="term" value="C:ATP-binding cassette (ABC) transporter complex"/>
    <property type="evidence" value="ECO:0007669"/>
    <property type="project" value="InterPro"/>
</dbReference>
<dbReference type="PRINTS" id="PR00164">
    <property type="entry name" value="ABC2TRNSPORT"/>
</dbReference>
<evidence type="ECO:0000256" key="4">
    <source>
        <dbReference type="ARBA" id="ARBA00023136"/>
    </source>
</evidence>
<feature type="domain" description="ABC transmembrane type-2" evidence="6">
    <location>
        <begin position="25"/>
        <end position="253"/>
    </location>
</feature>
<feature type="transmembrane region" description="Helical" evidence="5">
    <location>
        <begin position="59"/>
        <end position="85"/>
    </location>
</feature>
<gene>
    <name evidence="7" type="ORF">XE07_0102</name>
</gene>
<dbReference type="InterPro" id="IPR051784">
    <property type="entry name" value="Nod_factor_ABC_transporter"/>
</dbReference>
<dbReference type="AlphaFoldDB" id="A0A101IM06"/>
<dbReference type="InterPro" id="IPR047817">
    <property type="entry name" value="ABC2_TM_bact-type"/>
</dbReference>
<accession>A0A101IM06</accession>
<feature type="transmembrane region" description="Helical" evidence="5">
    <location>
        <begin position="27"/>
        <end position="47"/>
    </location>
</feature>
<dbReference type="PATRIC" id="fig|301375.6.peg.1110"/>
<dbReference type="PIRSF" id="PIRSF006648">
    <property type="entry name" value="DrrB"/>
    <property type="match status" value="1"/>
</dbReference>
<reference evidence="8" key="1">
    <citation type="journal article" date="2015" name="MBio">
        <title>Genome-Resolved Metagenomic Analysis Reveals Roles for Candidate Phyla and Other Microbial Community Members in Biogeochemical Transformations in Oil Reservoirs.</title>
        <authorList>
            <person name="Hu P."/>
            <person name="Tom L."/>
            <person name="Singh A."/>
            <person name="Thomas B.C."/>
            <person name="Baker B.J."/>
            <person name="Piceno Y.M."/>
            <person name="Andersen G.L."/>
            <person name="Banfield J.F."/>
        </authorList>
    </citation>
    <scope>NUCLEOTIDE SEQUENCE [LARGE SCALE GENOMIC DNA]</scope>
</reference>
<name>A0A101IM06_9EURY</name>
<proteinExistence type="predicted"/>
<feature type="transmembrane region" description="Helical" evidence="5">
    <location>
        <begin position="106"/>
        <end position="126"/>
    </location>
</feature>
<comment type="subcellular location">
    <subcellularLocation>
        <location evidence="1">Membrane</location>
        <topology evidence="1">Multi-pass membrane protein</topology>
    </subcellularLocation>
</comment>
<dbReference type="InterPro" id="IPR000412">
    <property type="entry name" value="ABC_2_transport"/>
</dbReference>
<evidence type="ECO:0000256" key="2">
    <source>
        <dbReference type="ARBA" id="ARBA00022692"/>
    </source>
</evidence>
<dbReference type="GO" id="GO:0140359">
    <property type="term" value="F:ABC-type transporter activity"/>
    <property type="evidence" value="ECO:0007669"/>
    <property type="project" value="InterPro"/>
</dbReference>
<keyword evidence="2 5" id="KW-0812">Transmembrane</keyword>
<dbReference type="InterPro" id="IPR005942">
    <property type="entry name" value="Daunbcin-R_ABC-transpt"/>
</dbReference>
<dbReference type="PANTHER" id="PTHR43229:SF2">
    <property type="entry name" value="NODULATION PROTEIN J"/>
    <property type="match status" value="1"/>
</dbReference>
<evidence type="ECO:0000256" key="1">
    <source>
        <dbReference type="ARBA" id="ARBA00004141"/>
    </source>
</evidence>
<keyword evidence="4 5" id="KW-0472">Membrane</keyword>
<dbReference type="PROSITE" id="PS51012">
    <property type="entry name" value="ABC_TM2"/>
    <property type="match status" value="1"/>
</dbReference>
<evidence type="ECO:0000256" key="3">
    <source>
        <dbReference type="ARBA" id="ARBA00022989"/>
    </source>
</evidence>
<evidence type="ECO:0000313" key="7">
    <source>
        <dbReference type="EMBL" id="KUK97688.1"/>
    </source>
</evidence>
<dbReference type="NCBIfam" id="TIGR01247">
    <property type="entry name" value="drrB"/>
    <property type="match status" value="1"/>
</dbReference>